<dbReference type="EMBL" id="DS027050">
    <property type="protein sequence ID" value="EAW12422.1"/>
    <property type="molecule type" value="Genomic_DNA"/>
</dbReference>
<dbReference type="GeneID" id="4705825"/>
<dbReference type="InterPro" id="IPR023213">
    <property type="entry name" value="CAT-like_dom_sf"/>
</dbReference>
<evidence type="ECO:0000313" key="5">
    <source>
        <dbReference type="Proteomes" id="UP000006701"/>
    </source>
</evidence>
<feature type="domain" description="Trichothecene 3-O-acetyltransferase-like N-terminal" evidence="3">
    <location>
        <begin position="28"/>
        <end position="164"/>
    </location>
</feature>
<evidence type="ECO:0000259" key="3">
    <source>
        <dbReference type="Pfam" id="PF22664"/>
    </source>
</evidence>
<dbReference type="Pfam" id="PF02458">
    <property type="entry name" value="Transferase"/>
    <property type="match status" value="1"/>
</dbReference>
<reference evidence="4 5" key="1">
    <citation type="journal article" date="2008" name="PLoS Genet.">
        <title>Genomic islands in the pathogenic filamentous fungus Aspergillus fumigatus.</title>
        <authorList>
            <person name="Fedorova N.D."/>
            <person name="Khaldi N."/>
            <person name="Joardar V.S."/>
            <person name="Maiti R."/>
            <person name="Amedeo P."/>
            <person name="Anderson M.J."/>
            <person name="Crabtree J."/>
            <person name="Silva J.C."/>
            <person name="Badger J.H."/>
            <person name="Albarraq A."/>
            <person name="Angiuoli S."/>
            <person name="Bussey H."/>
            <person name="Bowyer P."/>
            <person name="Cotty P.J."/>
            <person name="Dyer P.S."/>
            <person name="Egan A."/>
            <person name="Galens K."/>
            <person name="Fraser-Liggett C.M."/>
            <person name="Haas B.J."/>
            <person name="Inman J.M."/>
            <person name="Kent R."/>
            <person name="Lemieux S."/>
            <person name="Malavazi I."/>
            <person name="Orvis J."/>
            <person name="Roemer T."/>
            <person name="Ronning C.M."/>
            <person name="Sundaram J.P."/>
            <person name="Sutton G."/>
            <person name="Turner G."/>
            <person name="Venter J.C."/>
            <person name="White O.R."/>
            <person name="Whitty B.R."/>
            <person name="Youngman P."/>
            <person name="Wolfe K.H."/>
            <person name="Goldman G.H."/>
            <person name="Wortman J.R."/>
            <person name="Jiang B."/>
            <person name="Denning D.W."/>
            <person name="Nierman W.C."/>
        </authorList>
    </citation>
    <scope>NUCLEOTIDE SEQUENCE [LARGE SCALE GENOMIC DNA]</scope>
    <source>
        <strain evidence="5">ATCC 1007 / CBS 513.65 / DSM 816 / NCTC 3887 / NRRL 1</strain>
    </source>
</reference>
<dbReference type="KEGG" id="act:ACLA_063930"/>
<dbReference type="RefSeq" id="XP_001273848.1">
    <property type="nucleotide sequence ID" value="XM_001273847.1"/>
</dbReference>
<dbReference type="HOGENOM" id="CLU_026450_1_0_1"/>
<dbReference type="PANTHER" id="PTHR31642:SF270">
    <property type="entry name" value="O-ACYLTRANSFERASE AUSQ"/>
    <property type="match status" value="1"/>
</dbReference>
<dbReference type="AlphaFoldDB" id="A1CD15"/>
<evidence type="ECO:0000256" key="2">
    <source>
        <dbReference type="ARBA" id="ARBA00023315"/>
    </source>
</evidence>
<accession>A1CD15</accession>
<keyword evidence="2" id="KW-0012">Acyltransferase</keyword>
<keyword evidence="5" id="KW-1185">Reference proteome</keyword>
<keyword evidence="1 4" id="KW-0808">Transferase</keyword>
<evidence type="ECO:0000313" key="4">
    <source>
        <dbReference type="EMBL" id="EAW12422.1"/>
    </source>
</evidence>
<name>A1CD15_ASPCL</name>
<dbReference type="GO" id="GO:0016747">
    <property type="term" value="F:acyltransferase activity, transferring groups other than amino-acyl groups"/>
    <property type="evidence" value="ECO:0007669"/>
    <property type="project" value="TreeGrafter"/>
</dbReference>
<dbReference type="Gene3D" id="3.30.559.10">
    <property type="entry name" value="Chloramphenicol acetyltransferase-like domain"/>
    <property type="match status" value="2"/>
</dbReference>
<dbReference type="InterPro" id="IPR050317">
    <property type="entry name" value="Plant_Fungal_Acyltransferase"/>
</dbReference>
<gene>
    <name evidence="4" type="ORF">ACLA_063930</name>
</gene>
<proteinExistence type="predicted"/>
<evidence type="ECO:0000256" key="1">
    <source>
        <dbReference type="ARBA" id="ARBA00022679"/>
    </source>
</evidence>
<dbReference type="eggNOG" id="ENOG502RZWP">
    <property type="taxonomic scope" value="Eukaryota"/>
</dbReference>
<dbReference type="VEuPathDB" id="FungiDB:ACLA_063930"/>
<dbReference type="OMA" id="RMPRGQF"/>
<sequence>MHQFSPLDAIMPPIFNALIVGWSCPDDGHDSLGSVLQRSLALVLEEWPDLAGEIVAPPADAPPRTQPTIRPLGELGSPLTICDFTGPDSPFPYSYAQLQAQGFPTSKLDGQLLAPLAGVATTQRVMAAQANFIPGGCLLSVGVSHQFTDAYGVYLIFEKWAQYCRQFQGLPAQPAAFPPAPSQPQTSLPPVLQVSHDQAAEQYPTLKQRPELWKLIGLDWRGSATSPPPEPPFQLAAGGAETCIFSLSVAAQATLKRAASAFSSSSPSPISTNDALVAWIWRTISKARFPTGQPNAPYRDNSYVSVAIDGRRPLSIPADYAGNVVFCSMTNMPIHELTNPDTPLGEIAARIRQETTANRDPARLQEAVALAAGIPHVRQPLANAFPSWFAEDLVTTSWVGLPFYQLDFGPALGSSGRIDTFRMPRGQFAGICSFQPRADDGSVEMVVGLLAEQMERLVADPDFAQFVTLVSS</sequence>
<dbReference type="Proteomes" id="UP000006701">
    <property type="component" value="Unassembled WGS sequence"/>
</dbReference>
<dbReference type="Pfam" id="PF22664">
    <property type="entry name" value="TRI-like_N"/>
    <property type="match status" value="1"/>
</dbReference>
<protein>
    <submittedName>
        <fullName evidence="4">Transferase family protein</fullName>
    </submittedName>
</protein>
<organism evidence="4 5">
    <name type="scientific">Aspergillus clavatus (strain ATCC 1007 / CBS 513.65 / DSM 816 / NCTC 3887 / NRRL 1 / QM 1276 / 107)</name>
    <dbReference type="NCBI Taxonomy" id="344612"/>
    <lineage>
        <taxon>Eukaryota</taxon>
        <taxon>Fungi</taxon>
        <taxon>Dikarya</taxon>
        <taxon>Ascomycota</taxon>
        <taxon>Pezizomycotina</taxon>
        <taxon>Eurotiomycetes</taxon>
        <taxon>Eurotiomycetidae</taxon>
        <taxon>Eurotiales</taxon>
        <taxon>Aspergillaceae</taxon>
        <taxon>Aspergillus</taxon>
        <taxon>Aspergillus subgen. Fumigati</taxon>
    </lineage>
</organism>
<dbReference type="PANTHER" id="PTHR31642">
    <property type="entry name" value="TRICHOTHECENE 3-O-ACETYLTRANSFERASE"/>
    <property type="match status" value="1"/>
</dbReference>
<dbReference type="OrthoDB" id="1862401at2759"/>
<dbReference type="InterPro" id="IPR054710">
    <property type="entry name" value="Tri101-like_N"/>
</dbReference>